<feature type="compositionally biased region" description="Acidic residues" evidence="1">
    <location>
        <begin position="46"/>
        <end position="58"/>
    </location>
</feature>
<evidence type="ECO:0000259" key="2">
    <source>
        <dbReference type="SMART" id="SM01319"/>
    </source>
</evidence>
<proteinExistence type="predicted"/>
<feature type="compositionally biased region" description="Polar residues" evidence="1">
    <location>
        <begin position="102"/>
        <end position="114"/>
    </location>
</feature>
<dbReference type="InterPro" id="IPR040006">
    <property type="entry name" value="TNKS1BP1-like"/>
</dbReference>
<name>G3P1F4_GASAC</name>
<feature type="domain" description="Tankyrase 1-binding protein C-terminal" evidence="2">
    <location>
        <begin position="95"/>
        <end position="279"/>
    </location>
</feature>
<feature type="compositionally biased region" description="Low complexity" evidence="1">
    <location>
        <begin position="232"/>
        <end position="246"/>
    </location>
</feature>
<evidence type="ECO:0000313" key="3">
    <source>
        <dbReference type="Ensembl" id="ENSGACP00000011427.1"/>
    </source>
</evidence>
<dbReference type="AlphaFoldDB" id="G3P1F4"/>
<evidence type="ECO:0000256" key="1">
    <source>
        <dbReference type="SAM" id="MobiDB-lite"/>
    </source>
</evidence>
<feature type="compositionally biased region" description="Basic and acidic residues" evidence="1">
    <location>
        <begin position="210"/>
        <end position="231"/>
    </location>
</feature>
<dbReference type="SMART" id="SM01319">
    <property type="entry name" value="Tankyrase_bdg_C"/>
    <property type="match status" value="1"/>
</dbReference>
<dbReference type="Ensembl" id="ENSGACT00000011450.1">
    <property type="protein sequence ID" value="ENSGACP00000011427.1"/>
    <property type="gene ID" value="ENSGACG00000008653.1"/>
</dbReference>
<dbReference type="PANTHER" id="PTHR22042">
    <property type="entry name" value="TANKYRASE 1 BINDING PROTEIN"/>
    <property type="match status" value="1"/>
</dbReference>
<feature type="region of interest" description="Disordered" evidence="1">
    <location>
        <begin position="1"/>
        <end position="249"/>
    </location>
</feature>
<dbReference type="STRING" id="69293.ENSGACP00000011427"/>
<accession>G3P1F4</accession>
<organism evidence="3">
    <name type="scientific">Gasterosteus aculeatus</name>
    <name type="common">Three-spined stickleback</name>
    <dbReference type="NCBI Taxonomy" id="69293"/>
    <lineage>
        <taxon>Eukaryota</taxon>
        <taxon>Metazoa</taxon>
        <taxon>Chordata</taxon>
        <taxon>Craniata</taxon>
        <taxon>Vertebrata</taxon>
        <taxon>Euteleostomi</taxon>
        <taxon>Actinopterygii</taxon>
        <taxon>Neopterygii</taxon>
        <taxon>Teleostei</taxon>
        <taxon>Neoteleostei</taxon>
        <taxon>Acanthomorphata</taxon>
        <taxon>Eupercaria</taxon>
        <taxon>Perciformes</taxon>
        <taxon>Cottioidei</taxon>
        <taxon>Gasterosteales</taxon>
        <taxon>Gasterosteidae</taxon>
        <taxon>Gasterosteus</taxon>
    </lineage>
</organism>
<protein>
    <recommendedName>
        <fullName evidence="2">Tankyrase 1-binding protein C-terminal domain-containing protein</fullName>
    </recommendedName>
</protein>
<dbReference type="PANTHER" id="PTHR22042:SF3">
    <property type="entry name" value="RIKEN CDNA 2900026A02 GENE"/>
    <property type="match status" value="1"/>
</dbReference>
<dbReference type="Pfam" id="PF15327">
    <property type="entry name" value="Tankyrase_bdg_C"/>
    <property type="match status" value="1"/>
</dbReference>
<sequence>MSPLRGFARRSRRSLRRFSVRSRQNLRRRAAEPCCAPVNSYSTNSEDTDALIDNEPDEQNGAGEQTSETDSPKLVPDQVPEVSEDLDTTDFNREPEYAPFPESSTDLLNTSAQKSKAELGRKRNRTRPSRSLHGGFAHLESRDWKIDDSTDEKEVSSKQRDLDSEEEQPKPKIVCSPPPTTSQRVPMFPGLNPAALIAQLKKRTSGGRTRGGEEAEEDKGRGVKESRKEEVAPSPSQLPRSSRSAAHLAGAARVLPPIGAADQGPVSSPAWLKELKSKKRLSQYDSGT</sequence>
<reference evidence="3" key="2">
    <citation type="submission" date="2024-04" db="UniProtKB">
        <authorList>
            <consortium name="Ensembl"/>
        </authorList>
    </citation>
    <scope>IDENTIFICATION</scope>
</reference>
<feature type="compositionally biased region" description="Basic residues" evidence="1">
    <location>
        <begin position="7"/>
        <end position="28"/>
    </location>
</feature>
<dbReference type="Bgee" id="ENSGACG00000008653">
    <property type="expression patterns" value="Expressed in intestinal epithelial cell and 11 other cell types or tissues"/>
</dbReference>
<feature type="compositionally biased region" description="Basic and acidic residues" evidence="1">
    <location>
        <begin position="139"/>
        <end position="170"/>
    </location>
</feature>
<reference evidence="3" key="1">
    <citation type="submission" date="2006-01" db="EMBL/GenBank/DDBJ databases">
        <authorList>
            <person name="Lindblad-Toh K."/>
            <person name="Mauceli E."/>
            <person name="Grabherr M."/>
            <person name="Chang J.L."/>
            <person name="Lander E.S."/>
        </authorList>
    </citation>
    <scope>NUCLEOTIDE SEQUENCE [LARGE SCALE GENOMIC DNA]</scope>
</reference>
<dbReference type="InParanoid" id="G3P1F4"/>
<dbReference type="InterPro" id="IPR032764">
    <property type="entry name" value="Tankyrase-bd_C"/>
</dbReference>